<dbReference type="InterPro" id="IPR010793">
    <property type="entry name" value="Ribosomal_mL37/mL65"/>
</dbReference>
<evidence type="ECO:0008006" key="8">
    <source>
        <dbReference type="Google" id="ProtNLM"/>
    </source>
</evidence>
<dbReference type="PANTHER" id="PTHR13014:SF3">
    <property type="entry name" value="LARGE RIBOSOMAL SUBUNIT PROTEIN ML65"/>
    <property type="match status" value="1"/>
</dbReference>
<dbReference type="GO" id="GO:0003735">
    <property type="term" value="F:structural constituent of ribosome"/>
    <property type="evidence" value="ECO:0007669"/>
    <property type="project" value="InterPro"/>
</dbReference>
<evidence type="ECO:0000256" key="4">
    <source>
        <dbReference type="ARBA" id="ARBA00023274"/>
    </source>
</evidence>
<dbReference type="OMA" id="RFQIDDN"/>
<sequence length="428" mass="48847">MAVCTRWRLVRALGLNGGQQLRVGRAGLVTEAAPNPTPRYPPVLPSRTAKSKSAQRRRLDELFQRVHGAPSVAEKIRLLTRIQRLKYVVYPQTLSLEADRWYQSFTKTVFMPGLPGRLSGPEPGAEPDLGRLRSLVCEAVSQENFYVKRRRPFLYREREQTVLPLLGSLVPRIISALTAENPLLGVSSLDFQPDVNFYWLRGERTVPRGHRKGRVDPIRFQIDDQPYCQIRVPKQLPEFVPLEHSVLEDVPVIHVEPCRLPLFQRQYDNNIFIGSKISDSSCYGHTQFHFASEKLRREKLIKDNLPDQIEVRLRANGIASLFAWTGAQAMYQGFWSEADVTRPFVSQAVITDGIYFSFFCYQLNTLALTVSADQHNNRKNICWGTESMRLYEAVEGDNVIGFNDEVLSLLVRFLLNRPESVESNLSGM</sequence>
<proteinExistence type="predicted"/>
<dbReference type="InterPro" id="IPR039982">
    <property type="entry name" value="Ribosomal_mL65"/>
</dbReference>
<evidence type="ECO:0000313" key="6">
    <source>
        <dbReference type="EMBL" id="GCC31438.1"/>
    </source>
</evidence>
<evidence type="ECO:0000313" key="7">
    <source>
        <dbReference type="Proteomes" id="UP000287033"/>
    </source>
</evidence>
<reference evidence="6 7" key="1">
    <citation type="journal article" date="2018" name="Nat. Ecol. Evol.">
        <title>Shark genomes provide insights into elasmobranch evolution and the origin of vertebrates.</title>
        <authorList>
            <person name="Hara Y"/>
            <person name="Yamaguchi K"/>
            <person name="Onimaru K"/>
            <person name="Kadota M"/>
            <person name="Koyanagi M"/>
            <person name="Keeley SD"/>
            <person name="Tatsumi K"/>
            <person name="Tanaka K"/>
            <person name="Motone F"/>
            <person name="Kageyama Y"/>
            <person name="Nozu R"/>
            <person name="Adachi N"/>
            <person name="Nishimura O"/>
            <person name="Nakagawa R"/>
            <person name="Tanegashima C"/>
            <person name="Kiyatake I"/>
            <person name="Matsumoto R"/>
            <person name="Murakumo K"/>
            <person name="Nishida K"/>
            <person name="Terakita A"/>
            <person name="Kuratani S"/>
            <person name="Sato K"/>
            <person name="Hyodo S Kuraku.S."/>
        </authorList>
    </citation>
    <scope>NUCLEOTIDE SEQUENCE [LARGE SCALE GENOMIC DNA]</scope>
</reference>
<dbReference type="Pfam" id="PF07147">
    <property type="entry name" value="PDCD9"/>
    <property type="match status" value="1"/>
</dbReference>
<dbReference type="OrthoDB" id="6041973at2759"/>
<evidence type="ECO:0000256" key="1">
    <source>
        <dbReference type="ARBA" id="ARBA00004173"/>
    </source>
</evidence>
<dbReference type="AlphaFoldDB" id="A0A401SM35"/>
<dbReference type="STRING" id="137246.A0A401SM35"/>
<evidence type="ECO:0000256" key="5">
    <source>
        <dbReference type="SAM" id="MobiDB-lite"/>
    </source>
</evidence>
<feature type="compositionally biased region" description="Pro residues" evidence="5">
    <location>
        <begin position="35"/>
        <end position="44"/>
    </location>
</feature>
<protein>
    <recommendedName>
        <fullName evidence="8">28S ribosomal protein S30, mitochondrial</fullName>
    </recommendedName>
</protein>
<evidence type="ECO:0000256" key="2">
    <source>
        <dbReference type="ARBA" id="ARBA00022980"/>
    </source>
</evidence>
<dbReference type="PANTHER" id="PTHR13014">
    <property type="entry name" value="MITOCHONDRIAL 28S RIBOSOMAL PROTEIN S30/P52 PRO-APOTOTIC PROTEIN"/>
    <property type="match status" value="1"/>
</dbReference>
<dbReference type="GO" id="GO:0006412">
    <property type="term" value="P:translation"/>
    <property type="evidence" value="ECO:0007669"/>
    <property type="project" value="InterPro"/>
</dbReference>
<organism evidence="6 7">
    <name type="scientific">Chiloscyllium punctatum</name>
    <name type="common">Brownbanded bambooshark</name>
    <name type="synonym">Hemiscyllium punctatum</name>
    <dbReference type="NCBI Taxonomy" id="137246"/>
    <lineage>
        <taxon>Eukaryota</taxon>
        <taxon>Metazoa</taxon>
        <taxon>Chordata</taxon>
        <taxon>Craniata</taxon>
        <taxon>Vertebrata</taxon>
        <taxon>Chondrichthyes</taxon>
        <taxon>Elasmobranchii</taxon>
        <taxon>Galeomorphii</taxon>
        <taxon>Galeoidea</taxon>
        <taxon>Orectolobiformes</taxon>
        <taxon>Hemiscylliidae</taxon>
        <taxon>Chiloscyllium</taxon>
    </lineage>
</organism>
<dbReference type="GO" id="GO:0005762">
    <property type="term" value="C:mitochondrial large ribosomal subunit"/>
    <property type="evidence" value="ECO:0007669"/>
    <property type="project" value="TreeGrafter"/>
</dbReference>
<comment type="caution">
    <text evidence="6">The sequence shown here is derived from an EMBL/GenBank/DDBJ whole genome shotgun (WGS) entry which is preliminary data.</text>
</comment>
<dbReference type="EMBL" id="BEZZ01000361">
    <property type="protein sequence ID" value="GCC31438.1"/>
    <property type="molecule type" value="Genomic_DNA"/>
</dbReference>
<feature type="region of interest" description="Disordered" evidence="5">
    <location>
        <begin position="33"/>
        <end position="55"/>
    </location>
</feature>
<comment type="subcellular location">
    <subcellularLocation>
        <location evidence="1">Mitochondrion</location>
    </subcellularLocation>
</comment>
<gene>
    <name evidence="6" type="ORF">chiPu_0009896</name>
</gene>
<accession>A0A401SM35</accession>
<keyword evidence="2" id="KW-0689">Ribosomal protein</keyword>
<keyword evidence="7" id="KW-1185">Reference proteome</keyword>
<keyword evidence="3" id="KW-0496">Mitochondrion</keyword>
<name>A0A401SM35_CHIPU</name>
<evidence type="ECO:0000256" key="3">
    <source>
        <dbReference type="ARBA" id="ARBA00023128"/>
    </source>
</evidence>
<keyword evidence="4" id="KW-0687">Ribonucleoprotein</keyword>
<dbReference type="Proteomes" id="UP000287033">
    <property type="component" value="Unassembled WGS sequence"/>
</dbReference>